<dbReference type="SUPFAM" id="SSF56601">
    <property type="entry name" value="beta-lactamase/transpeptidase-like"/>
    <property type="match status" value="1"/>
</dbReference>
<keyword evidence="4" id="KW-0808">Transferase</keyword>
<keyword evidence="6" id="KW-0573">Peptidoglycan synthesis</keyword>
<dbReference type="EMBL" id="WMET01000100">
    <property type="protein sequence ID" value="MYL22167.1"/>
    <property type="molecule type" value="Genomic_DNA"/>
</dbReference>
<gene>
    <name evidence="12" type="ORF">GLW04_20105</name>
</gene>
<reference evidence="12 13" key="1">
    <citation type="submission" date="2019-11" db="EMBL/GenBank/DDBJ databases">
        <title>Genome sequences of 17 halophilic strains isolated from different environments.</title>
        <authorList>
            <person name="Furrow R.E."/>
        </authorList>
    </citation>
    <scope>NUCLEOTIDE SEQUENCE [LARGE SCALE GENOMIC DNA]</scope>
    <source>
        <strain evidence="12 13">22511_23_Filter</strain>
    </source>
</reference>
<evidence type="ECO:0000313" key="13">
    <source>
        <dbReference type="Proteomes" id="UP000460949"/>
    </source>
</evidence>
<comment type="subcellular location">
    <subcellularLocation>
        <location evidence="1">Membrane</location>
    </subcellularLocation>
</comment>
<dbReference type="InterPro" id="IPR012338">
    <property type="entry name" value="Beta-lactam/transpept-like"/>
</dbReference>
<dbReference type="AlphaFoldDB" id="A0A845E7S2"/>
<dbReference type="GO" id="GO:0016020">
    <property type="term" value="C:membrane"/>
    <property type="evidence" value="ECO:0007669"/>
    <property type="project" value="UniProtKB-SubCell"/>
</dbReference>
<evidence type="ECO:0000256" key="5">
    <source>
        <dbReference type="ARBA" id="ARBA00022960"/>
    </source>
</evidence>
<sequence length="177" mass="19207">LSRDYRDEDLETAGLRIFTTLDPRLQATAESRASGMMAALEQGQEAGTLEGAVVITGRESGEVEALVGGRDTRFPGFNRAMNASRPIGSLVKPATYLTALEKPARYTLISPLKDESFRLEFDNGDTWSPANFSGESHGQVPLHRALSHSYNQASVRLGLNLGVPAVTETLQRLGMED</sequence>
<dbReference type="Proteomes" id="UP000460949">
    <property type="component" value="Unassembled WGS sequence"/>
</dbReference>
<dbReference type="GO" id="GO:0030288">
    <property type="term" value="C:outer membrane-bounded periplasmic space"/>
    <property type="evidence" value="ECO:0007669"/>
    <property type="project" value="TreeGrafter"/>
</dbReference>
<dbReference type="GO" id="GO:0009252">
    <property type="term" value="P:peptidoglycan biosynthetic process"/>
    <property type="evidence" value="ECO:0007669"/>
    <property type="project" value="UniProtKB-KW"/>
</dbReference>
<dbReference type="PANTHER" id="PTHR32282:SF11">
    <property type="entry name" value="PENICILLIN-BINDING PROTEIN 1B"/>
    <property type="match status" value="1"/>
</dbReference>
<keyword evidence="8" id="KW-0961">Cell wall biogenesis/degradation</keyword>
<dbReference type="InterPro" id="IPR050396">
    <property type="entry name" value="Glycosyltr_51/Transpeptidase"/>
</dbReference>
<dbReference type="GO" id="GO:0008360">
    <property type="term" value="P:regulation of cell shape"/>
    <property type="evidence" value="ECO:0007669"/>
    <property type="project" value="UniProtKB-KW"/>
</dbReference>
<keyword evidence="3" id="KW-0328">Glycosyltransferase</keyword>
<protein>
    <recommendedName>
        <fullName evidence="9">peptidoglycan glycosyltransferase</fullName>
        <ecNumber evidence="9">2.4.99.28</ecNumber>
    </recommendedName>
</protein>
<evidence type="ECO:0000259" key="11">
    <source>
        <dbReference type="Pfam" id="PF00905"/>
    </source>
</evidence>
<dbReference type="GO" id="GO:0008658">
    <property type="term" value="F:penicillin binding"/>
    <property type="evidence" value="ECO:0007669"/>
    <property type="project" value="InterPro"/>
</dbReference>
<dbReference type="Pfam" id="PF00905">
    <property type="entry name" value="Transpeptidase"/>
    <property type="match status" value="1"/>
</dbReference>
<dbReference type="EC" id="2.4.99.28" evidence="9"/>
<evidence type="ECO:0000256" key="4">
    <source>
        <dbReference type="ARBA" id="ARBA00022679"/>
    </source>
</evidence>
<accession>A0A845E7S2</accession>
<comment type="catalytic activity">
    <reaction evidence="10">
        <text>[GlcNAc-(1-&gt;4)-Mur2Ac(oyl-L-Ala-gamma-D-Glu-L-Lys-D-Ala-D-Ala)](n)-di-trans,octa-cis-undecaprenyl diphosphate + beta-D-GlcNAc-(1-&gt;4)-Mur2Ac(oyl-L-Ala-gamma-D-Glu-L-Lys-D-Ala-D-Ala)-di-trans,octa-cis-undecaprenyl diphosphate = [GlcNAc-(1-&gt;4)-Mur2Ac(oyl-L-Ala-gamma-D-Glu-L-Lys-D-Ala-D-Ala)](n+1)-di-trans,octa-cis-undecaprenyl diphosphate + di-trans,octa-cis-undecaprenyl diphosphate + H(+)</text>
        <dbReference type="Rhea" id="RHEA:23708"/>
        <dbReference type="Rhea" id="RHEA-COMP:9602"/>
        <dbReference type="Rhea" id="RHEA-COMP:9603"/>
        <dbReference type="ChEBI" id="CHEBI:15378"/>
        <dbReference type="ChEBI" id="CHEBI:58405"/>
        <dbReference type="ChEBI" id="CHEBI:60033"/>
        <dbReference type="ChEBI" id="CHEBI:78435"/>
        <dbReference type="EC" id="2.4.99.28"/>
    </reaction>
</comment>
<evidence type="ECO:0000256" key="3">
    <source>
        <dbReference type="ARBA" id="ARBA00022676"/>
    </source>
</evidence>
<dbReference type="GO" id="GO:0008955">
    <property type="term" value="F:peptidoglycan glycosyltransferase activity"/>
    <property type="evidence" value="ECO:0007669"/>
    <property type="project" value="UniProtKB-EC"/>
</dbReference>
<comment type="caution">
    <text evidence="12">The sequence shown here is derived from an EMBL/GenBank/DDBJ whole genome shotgun (WGS) entry which is preliminary data.</text>
</comment>
<proteinExistence type="predicted"/>
<keyword evidence="5" id="KW-0133">Cell shape</keyword>
<name>A0A845E7S2_9BACI</name>
<feature type="non-terminal residue" evidence="12">
    <location>
        <position position="177"/>
    </location>
</feature>
<dbReference type="InterPro" id="IPR001460">
    <property type="entry name" value="PCN-bd_Tpept"/>
</dbReference>
<evidence type="ECO:0000256" key="1">
    <source>
        <dbReference type="ARBA" id="ARBA00004370"/>
    </source>
</evidence>
<feature type="domain" description="Penicillin-binding protein transpeptidase" evidence="11">
    <location>
        <begin position="51"/>
        <end position="176"/>
    </location>
</feature>
<evidence type="ECO:0000256" key="10">
    <source>
        <dbReference type="ARBA" id="ARBA00049902"/>
    </source>
</evidence>
<keyword evidence="2" id="KW-1003">Cell membrane</keyword>
<keyword evidence="7" id="KW-0472">Membrane</keyword>
<dbReference type="Gene3D" id="3.40.710.10">
    <property type="entry name" value="DD-peptidase/beta-lactamase superfamily"/>
    <property type="match status" value="1"/>
</dbReference>
<evidence type="ECO:0000256" key="2">
    <source>
        <dbReference type="ARBA" id="ARBA00022475"/>
    </source>
</evidence>
<feature type="non-terminal residue" evidence="12">
    <location>
        <position position="1"/>
    </location>
</feature>
<evidence type="ECO:0000256" key="6">
    <source>
        <dbReference type="ARBA" id="ARBA00022984"/>
    </source>
</evidence>
<evidence type="ECO:0000256" key="8">
    <source>
        <dbReference type="ARBA" id="ARBA00023316"/>
    </source>
</evidence>
<organism evidence="12 13">
    <name type="scientific">Halobacillus litoralis</name>
    <dbReference type="NCBI Taxonomy" id="45668"/>
    <lineage>
        <taxon>Bacteria</taxon>
        <taxon>Bacillati</taxon>
        <taxon>Bacillota</taxon>
        <taxon>Bacilli</taxon>
        <taxon>Bacillales</taxon>
        <taxon>Bacillaceae</taxon>
        <taxon>Halobacillus</taxon>
    </lineage>
</organism>
<evidence type="ECO:0000256" key="7">
    <source>
        <dbReference type="ARBA" id="ARBA00023136"/>
    </source>
</evidence>
<dbReference type="GO" id="GO:0071555">
    <property type="term" value="P:cell wall organization"/>
    <property type="evidence" value="ECO:0007669"/>
    <property type="project" value="UniProtKB-KW"/>
</dbReference>
<dbReference type="PANTHER" id="PTHR32282">
    <property type="entry name" value="BINDING PROTEIN TRANSPEPTIDASE, PUTATIVE-RELATED"/>
    <property type="match status" value="1"/>
</dbReference>
<evidence type="ECO:0000256" key="9">
    <source>
        <dbReference type="ARBA" id="ARBA00044770"/>
    </source>
</evidence>
<evidence type="ECO:0000313" key="12">
    <source>
        <dbReference type="EMBL" id="MYL22167.1"/>
    </source>
</evidence>